<dbReference type="EMBL" id="MSCH01000003">
    <property type="protein sequence ID" value="PQJ53448.1"/>
    <property type="molecule type" value="Genomic_DNA"/>
</dbReference>
<keyword evidence="2" id="KW-1185">Reference proteome</keyword>
<accession>A0A2S7UUP4</accession>
<organism evidence="1 2">
    <name type="scientific">Psychrosphaera saromensis</name>
    <dbReference type="NCBI Taxonomy" id="716813"/>
    <lineage>
        <taxon>Bacteria</taxon>
        <taxon>Pseudomonadati</taxon>
        <taxon>Pseudomonadota</taxon>
        <taxon>Gammaproteobacteria</taxon>
        <taxon>Alteromonadales</taxon>
        <taxon>Pseudoalteromonadaceae</taxon>
        <taxon>Psychrosphaera</taxon>
    </lineage>
</organism>
<evidence type="ECO:0000313" key="1">
    <source>
        <dbReference type="EMBL" id="PQJ53448.1"/>
    </source>
</evidence>
<comment type="caution">
    <text evidence="1">The sequence shown here is derived from an EMBL/GenBank/DDBJ whole genome shotgun (WGS) entry which is preliminary data.</text>
</comment>
<protein>
    <submittedName>
        <fullName evidence="1">Uncharacterized protein</fullName>
    </submittedName>
</protein>
<dbReference type="Proteomes" id="UP000239007">
    <property type="component" value="Unassembled WGS sequence"/>
</dbReference>
<evidence type="ECO:0000313" key="2">
    <source>
        <dbReference type="Proteomes" id="UP000239007"/>
    </source>
</evidence>
<gene>
    <name evidence="1" type="ORF">BTO11_07065</name>
</gene>
<sequence length="127" mass="14330">MYRLLILSLILISTLLHGKNTMLWPPLSDYKYTSGRQATEDDINSGAAVFMLQIEGKSIGRPIDLLIPQYAVHIDQETGERSNVIVIQAEENDESQVIGAINIKTNEYLAALKYEFEFLGNLKQETE</sequence>
<reference evidence="1 2" key="1">
    <citation type="submission" date="2016-12" db="EMBL/GenBank/DDBJ databases">
        <title>Diversity of luminous bacteria.</title>
        <authorList>
            <person name="Yoshizawa S."/>
            <person name="Kogure K."/>
        </authorList>
    </citation>
    <scope>NUCLEOTIDE SEQUENCE [LARGE SCALE GENOMIC DNA]</scope>
    <source>
        <strain evidence="1 2">SA4-48</strain>
    </source>
</reference>
<name>A0A2S7UUP4_9GAMM</name>
<proteinExistence type="predicted"/>
<dbReference type="AlphaFoldDB" id="A0A2S7UUP4"/>